<evidence type="ECO:0000313" key="2">
    <source>
        <dbReference type="Proteomes" id="UP000006552"/>
    </source>
</evidence>
<organism evidence="1 2">
    <name type="scientific">Aromatoleum aromaticum (strain DSM 19018 / LMG 30748 / EbN1)</name>
    <name type="common">Azoarcus sp. (strain EbN1)</name>
    <dbReference type="NCBI Taxonomy" id="76114"/>
    <lineage>
        <taxon>Bacteria</taxon>
        <taxon>Pseudomonadati</taxon>
        <taxon>Pseudomonadota</taxon>
        <taxon>Betaproteobacteria</taxon>
        <taxon>Rhodocyclales</taxon>
        <taxon>Rhodocyclaceae</taxon>
        <taxon>Aromatoleum</taxon>
    </lineage>
</organism>
<proteinExistence type="predicted"/>
<dbReference type="RefSeq" id="WP_011239540.1">
    <property type="nucleotide sequence ID" value="NC_006513.1"/>
</dbReference>
<dbReference type="Gene3D" id="3.10.450.620">
    <property type="entry name" value="JHP933, nucleotidyltransferase-like core domain"/>
    <property type="match status" value="1"/>
</dbReference>
<dbReference type="Pfam" id="PF08843">
    <property type="entry name" value="AbiEii"/>
    <property type="match status" value="1"/>
</dbReference>
<dbReference type="eggNOG" id="COG2253">
    <property type="taxonomic scope" value="Bacteria"/>
</dbReference>
<dbReference type="Proteomes" id="UP000006552">
    <property type="component" value="Chromosome"/>
</dbReference>
<name>Q5NYH7_AROAE</name>
<dbReference type="KEGG" id="eba:ebA6580"/>
<dbReference type="STRING" id="76114.ebA6580"/>
<evidence type="ECO:0000313" key="1">
    <source>
        <dbReference type="EMBL" id="CAI09887.1"/>
    </source>
</evidence>
<dbReference type="AlphaFoldDB" id="Q5NYH7"/>
<evidence type="ECO:0008006" key="3">
    <source>
        <dbReference type="Google" id="ProtNLM"/>
    </source>
</evidence>
<dbReference type="HOGENOM" id="CLU_066201_0_0_4"/>
<dbReference type="EMBL" id="CR555306">
    <property type="protein sequence ID" value="CAI09887.1"/>
    <property type="molecule type" value="Genomic_DNA"/>
</dbReference>
<dbReference type="InterPro" id="IPR014942">
    <property type="entry name" value="AbiEii"/>
</dbReference>
<reference evidence="1 2" key="1">
    <citation type="journal article" date="2005" name="Arch. Microbiol.">
        <title>The genome sequence of an anaerobic aromatic-degrading denitrifying bacterium, strain EbN1.</title>
        <authorList>
            <person name="Rabus R."/>
            <person name="Kube M."/>
            <person name="Heider J."/>
            <person name="Beck A."/>
            <person name="Heitmann K."/>
            <person name="Widdel F."/>
            <person name="Reinhardt R."/>
        </authorList>
    </citation>
    <scope>NUCLEOTIDE SEQUENCE [LARGE SCALE GENOMIC DNA]</scope>
    <source>
        <strain evidence="1 2">EbN1</strain>
    </source>
</reference>
<keyword evidence="2" id="KW-1185">Reference proteome</keyword>
<gene>
    <name evidence="1" type="ORF">ebA6580</name>
</gene>
<protein>
    <recommendedName>
        <fullName evidence="3">Nucleotidyl transferase AbiEii/AbiGii toxin family protein</fullName>
    </recommendedName>
</protein>
<accession>Q5NYH7</accession>
<sequence>MRLARKQRVGDAFLRLCQDDQREVLEIIREKTQRPTLLLEKDVWVVWTLGALFDSVLAADLTFKGGTSLSKAYQVIDRFSEDIDLTCDIRKLIPDLVGSEGFLPSSRSQAGKWTRAVRERLPEWIATNVRPVLEAALARDQLQARLEVGGEENDKLLLHYPALKPSSGYVQTVVTLEFGGRATGEPHQALPVVCDMEGHVEDVSFPTARPVVMSVARTFWEKATAAHVFCSQGRIRGERYARHWHDLAAIARSRYCDEVITDRAVAAAVADHKAFFFLEKDTDGLVINYKSAVTGNLRIVPEGAVRDALQEDYAAMIGDGMMLGESLAFDQLMQVCSDIQEQVNQAAKP</sequence>